<evidence type="ECO:0000256" key="1">
    <source>
        <dbReference type="SAM" id="Phobius"/>
    </source>
</evidence>
<keyword evidence="1" id="KW-1133">Transmembrane helix</keyword>
<evidence type="ECO:0000313" key="2">
    <source>
        <dbReference type="EMBL" id="MDI3047694.1"/>
    </source>
</evidence>
<dbReference type="Proteomes" id="UP001233782">
    <property type="component" value="Unassembled WGS sequence"/>
</dbReference>
<proteinExistence type="predicted"/>
<protein>
    <submittedName>
        <fullName evidence="3">Uncharacterized protein</fullName>
    </submittedName>
</protein>
<dbReference type="EMBL" id="JASBCP010000001">
    <property type="protein sequence ID" value="MDI3047694.1"/>
    <property type="molecule type" value="Genomic_DNA"/>
</dbReference>
<evidence type="ECO:0000313" key="4">
    <source>
        <dbReference type="Proteomes" id="UP000294882"/>
    </source>
</evidence>
<evidence type="ECO:0000313" key="3">
    <source>
        <dbReference type="EMBL" id="TDU98044.1"/>
    </source>
</evidence>
<sequence length="61" mass="6973">MTTKLVLKHTWTIKAAKSAVIFASSIINFIIKNIKNASKMNKMMNNYIFNKGINNEPVLFQ</sequence>
<dbReference type="AlphaFoldDB" id="A0A4R7TZ98"/>
<keyword evidence="1" id="KW-0472">Membrane</keyword>
<reference evidence="3 4" key="1">
    <citation type="submission" date="2019-03" db="EMBL/GenBank/DDBJ databases">
        <title>Genomic Encyclopedia of Archaeal and Bacterial Type Strains, Phase II (KMG-II): from individual species to whole genera.</title>
        <authorList>
            <person name="Goeker M."/>
        </authorList>
    </citation>
    <scope>NUCLEOTIDE SEQUENCE [LARGE SCALE GENOMIC DNA]</scope>
    <source>
        <strain evidence="3 4">ATCC 25591</strain>
    </source>
</reference>
<accession>A0A4R7TZ98</accession>
<dbReference type="RefSeq" id="WP_134076426.1">
    <property type="nucleotide sequence ID" value="NZ_JAQRAI010000013.1"/>
</dbReference>
<organism evidence="3 4">
    <name type="scientific">Metamycoplasma hyosynoviae</name>
    <dbReference type="NCBI Taxonomy" id="29559"/>
    <lineage>
        <taxon>Bacteria</taxon>
        <taxon>Bacillati</taxon>
        <taxon>Mycoplasmatota</taxon>
        <taxon>Mycoplasmoidales</taxon>
        <taxon>Metamycoplasmataceae</taxon>
        <taxon>Metamycoplasma</taxon>
    </lineage>
</organism>
<gene>
    <name evidence="3" type="ORF">JN03_0053</name>
    <name evidence="2" type="ORF">QJ129_00225</name>
</gene>
<dbReference type="EMBL" id="SOCH01000002">
    <property type="protein sequence ID" value="TDU98044.1"/>
    <property type="molecule type" value="Genomic_DNA"/>
</dbReference>
<dbReference type="Proteomes" id="UP000294882">
    <property type="component" value="Unassembled WGS sequence"/>
</dbReference>
<keyword evidence="1" id="KW-0812">Transmembrane</keyword>
<comment type="caution">
    <text evidence="3">The sequence shown here is derived from an EMBL/GenBank/DDBJ whole genome shotgun (WGS) entry which is preliminary data.</text>
</comment>
<reference evidence="2" key="2">
    <citation type="submission" date="2023-04" db="EMBL/GenBank/DDBJ databases">
        <title>Genomes of recent Mycoplasma hyosynoviae isolates 2023.</title>
        <authorList>
            <person name="Spergser J."/>
        </authorList>
    </citation>
    <scope>NUCLEOTIDE SEQUENCE</scope>
    <source>
        <strain evidence="2">SN1J23N</strain>
    </source>
</reference>
<feature type="transmembrane region" description="Helical" evidence="1">
    <location>
        <begin position="15"/>
        <end position="34"/>
    </location>
</feature>
<name>A0A4R7TZ98_9BACT</name>